<organism evidence="6 7">
    <name type="scientific">Dendryphion nanum</name>
    <dbReference type="NCBI Taxonomy" id="256645"/>
    <lineage>
        <taxon>Eukaryota</taxon>
        <taxon>Fungi</taxon>
        <taxon>Dikarya</taxon>
        <taxon>Ascomycota</taxon>
        <taxon>Pezizomycotina</taxon>
        <taxon>Dothideomycetes</taxon>
        <taxon>Pleosporomycetidae</taxon>
        <taxon>Pleosporales</taxon>
        <taxon>Torulaceae</taxon>
        <taxon>Dendryphion</taxon>
    </lineage>
</organism>
<accession>A0A9P9ITA3</accession>
<keyword evidence="3" id="KW-0862">Zinc</keyword>
<dbReference type="GO" id="GO:0008270">
    <property type="term" value="F:zinc ion binding"/>
    <property type="evidence" value="ECO:0007669"/>
    <property type="project" value="UniProtKB-KW"/>
</dbReference>
<dbReference type="Gene3D" id="6.10.140.2220">
    <property type="match status" value="1"/>
</dbReference>
<dbReference type="AlphaFoldDB" id="A0A9P9ITA3"/>
<reference evidence="6" key="1">
    <citation type="journal article" date="2021" name="Nat. Commun.">
        <title>Genetic determinants of endophytism in the Arabidopsis root mycobiome.</title>
        <authorList>
            <person name="Mesny F."/>
            <person name="Miyauchi S."/>
            <person name="Thiergart T."/>
            <person name="Pickel B."/>
            <person name="Atanasova L."/>
            <person name="Karlsson M."/>
            <person name="Huettel B."/>
            <person name="Barry K.W."/>
            <person name="Haridas S."/>
            <person name="Chen C."/>
            <person name="Bauer D."/>
            <person name="Andreopoulos W."/>
            <person name="Pangilinan J."/>
            <person name="LaButti K."/>
            <person name="Riley R."/>
            <person name="Lipzen A."/>
            <person name="Clum A."/>
            <person name="Drula E."/>
            <person name="Henrissat B."/>
            <person name="Kohler A."/>
            <person name="Grigoriev I.V."/>
            <person name="Martin F.M."/>
            <person name="Hacquard S."/>
        </authorList>
    </citation>
    <scope>NUCLEOTIDE SEQUENCE</scope>
    <source>
        <strain evidence="6">MPI-CAGE-CH-0243</strain>
    </source>
</reference>
<evidence type="ECO:0000256" key="2">
    <source>
        <dbReference type="ARBA" id="ARBA00022771"/>
    </source>
</evidence>
<evidence type="ECO:0000256" key="4">
    <source>
        <dbReference type="PROSITE-ProRule" id="PRU00134"/>
    </source>
</evidence>
<dbReference type="Proteomes" id="UP000700596">
    <property type="component" value="Unassembled WGS sequence"/>
</dbReference>
<feature type="domain" description="MYND-type" evidence="5">
    <location>
        <begin position="7"/>
        <end position="50"/>
    </location>
</feature>
<keyword evidence="7" id="KW-1185">Reference proteome</keyword>
<sequence>MSLPQICYQCLLPPTTDQSLQRCGRCQSRLYCSKDCQRLDWIIGSHKKQCEPPAADATPPPIDLIDGVRLHCRKDGGGWIGTKIPNNHVIFNSYVMPVPGLLEIPLVIHRVGTQSLDQADLDCQIATYLNIHPVTGLAPTQWLSNIGTCVIGRKDRKPLSPQHLELVYMFIDGLLDDFGDVGPEKAREAMTRERFEKFAEVYRRNELKKGREERWADVRSIYDV</sequence>
<dbReference type="SUPFAM" id="SSF144232">
    <property type="entry name" value="HIT/MYND zinc finger-like"/>
    <property type="match status" value="1"/>
</dbReference>
<dbReference type="EMBL" id="JAGMWT010000003">
    <property type="protein sequence ID" value="KAH7132572.1"/>
    <property type="molecule type" value="Genomic_DNA"/>
</dbReference>
<dbReference type="InterPro" id="IPR002893">
    <property type="entry name" value="Znf_MYND"/>
</dbReference>
<dbReference type="OrthoDB" id="437457at2759"/>
<keyword evidence="2 4" id="KW-0863">Zinc-finger</keyword>
<evidence type="ECO:0000313" key="7">
    <source>
        <dbReference type="Proteomes" id="UP000700596"/>
    </source>
</evidence>
<evidence type="ECO:0000259" key="5">
    <source>
        <dbReference type="PROSITE" id="PS50865"/>
    </source>
</evidence>
<keyword evidence="1" id="KW-0479">Metal-binding</keyword>
<evidence type="ECO:0000313" key="6">
    <source>
        <dbReference type="EMBL" id="KAH7132572.1"/>
    </source>
</evidence>
<comment type="caution">
    <text evidence="6">The sequence shown here is derived from an EMBL/GenBank/DDBJ whole genome shotgun (WGS) entry which is preliminary data.</text>
</comment>
<evidence type="ECO:0000256" key="1">
    <source>
        <dbReference type="ARBA" id="ARBA00022723"/>
    </source>
</evidence>
<evidence type="ECO:0000256" key="3">
    <source>
        <dbReference type="ARBA" id="ARBA00022833"/>
    </source>
</evidence>
<protein>
    <recommendedName>
        <fullName evidence="5">MYND-type domain-containing protein</fullName>
    </recommendedName>
</protein>
<name>A0A9P9ITA3_9PLEO</name>
<gene>
    <name evidence="6" type="ORF">B0J11DRAFT_230859</name>
</gene>
<dbReference type="PROSITE" id="PS50865">
    <property type="entry name" value="ZF_MYND_2"/>
    <property type="match status" value="1"/>
</dbReference>
<dbReference type="PROSITE" id="PS01360">
    <property type="entry name" value="ZF_MYND_1"/>
    <property type="match status" value="1"/>
</dbReference>
<dbReference type="Pfam" id="PF01753">
    <property type="entry name" value="zf-MYND"/>
    <property type="match status" value="1"/>
</dbReference>
<proteinExistence type="predicted"/>